<evidence type="ECO:0000313" key="1">
    <source>
        <dbReference type="EMBL" id="SNS14106.1"/>
    </source>
</evidence>
<accession>A0A239C1T1</accession>
<reference evidence="2" key="1">
    <citation type="submission" date="2017-06" db="EMBL/GenBank/DDBJ databases">
        <authorList>
            <person name="Varghese N."/>
            <person name="Submissions S."/>
        </authorList>
    </citation>
    <scope>NUCLEOTIDE SEQUENCE [LARGE SCALE GENOMIC DNA]</scope>
    <source>
        <strain evidence="2">DSM 46839</strain>
    </source>
</reference>
<dbReference type="OrthoDB" id="626916at2"/>
<dbReference type="EMBL" id="FZOO01000002">
    <property type="protein sequence ID" value="SNS14106.1"/>
    <property type="molecule type" value="Genomic_DNA"/>
</dbReference>
<gene>
    <name evidence="1" type="ORF">SAMN06893096_102198</name>
</gene>
<dbReference type="AlphaFoldDB" id="A0A239C1T1"/>
<name>A0A239C1T1_9ACTN</name>
<dbReference type="Proteomes" id="UP000198373">
    <property type="component" value="Unassembled WGS sequence"/>
</dbReference>
<organism evidence="1 2">
    <name type="scientific">Geodermatophilus pulveris</name>
    <dbReference type="NCBI Taxonomy" id="1564159"/>
    <lineage>
        <taxon>Bacteria</taxon>
        <taxon>Bacillati</taxon>
        <taxon>Actinomycetota</taxon>
        <taxon>Actinomycetes</taxon>
        <taxon>Geodermatophilales</taxon>
        <taxon>Geodermatophilaceae</taxon>
        <taxon>Geodermatophilus</taxon>
    </lineage>
</organism>
<dbReference type="RefSeq" id="WP_089304410.1">
    <property type="nucleotide sequence ID" value="NZ_FZOO01000002.1"/>
</dbReference>
<evidence type="ECO:0008006" key="3">
    <source>
        <dbReference type="Google" id="ProtNLM"/>
    </source>
</evidence>
<evidence type="ECO:0000313" key="2">
    <source>
        <dbReference type="Proteomes" id="UP000198373"/>
    </source>
</evidence>
<keyword evidence="2" id="KW-1185">Reference proteome</keyword>
<protein>
    <recommendedName>
        <fullName evidence="3">Phage tail protein (Tail_P2_I)</fullName>
    </recommendedName>
</protein>
<proteinExistence type="predicted"/>
<sequence>MTADRFVELLPAVIRTHDADQGYPLRDLLRVLGEEADLVEDDVRRMYADLFIETCRPWVVPYLGDLVGYRWLPVPEGRPDRDGAEPAPLVPRRAVADALRLRRRKGTRGVLDDLVATVSGWSAVVCDGPDAGECAGATEHSVTVRAWRLPSWPLTYVRPDRVRRGRPANAYRLSVLGNDAPLFTCADPPVDEDGSTRPAVVRPLATTAFQGEVTRYYGEGRSLHLYEDGVPVAAERIVVRDLDTWEEVFGDEVAVDPGRGRVMFPEQYDVGQLTASYCHGFPMAIGGGEYPRPAPGVPVAASLFRSHHVSAGFPRLLLTDVGDFSEFLRGLLGPDVVAALAEPESPRARLCAALNRVIQAHDLWEGPVDLGALDDEALQLLDTAAAGAGRIRLNRLVLEAQYPDDIGRSHAVVRIHAGGGGTVVTDAVRALQRSDRPPLHAVVELGDSGLYVEPVDVDVAADHTLEIRAAVGCRPTILLPARSEDIDDMQVRCGTRSRVVLDGLMVAGHAVRVSGDPAEVVVRHCTFVPGWEIDAACEPSNGEEASLVLTHRPRNRHGRRGYPAPEEPPVQLQTTCVDVDHSIVGTIVVQRDEVNADPVRLHVSTSIVDSTTSEGDAIAAPNGRRAHAMLTVVDSTVIGRTCAHAVELGENSIFTARMDVQRRQVGCLRYCSVPADSRTPRRYACQPDLALAAPGDGTAEDRTAAVEPRFASLRYGRPDYCRLADDCAEEIREGADDDSEMGVYHDLHEALRRRNLEAALSEHLPLGWGLEVEFEPSPASAAQSRKRRRS</sequence>